<protein>
    <recommendedName>
        <fullName evidence="2">tRNA(Phe) (4-demethylwyosine(37)-C(7)) aminocarboxypropyltransferase</fullName>
        <ecNumber evidence="2">2.5.1.114</ecNumber>
    </recommendedName>
</protein>
<dbReference type="InterPro" id="IPR029063">
    <property type="entry name" value="SAM-dependent_MTases_sf"/>
</dbReference>
<dbReference type="PANTHER" id="PTHR23245">
    <property type="entry name" value="TRNA METHYLTRANSFERASE"/>
    <property type="match status" value="1"/>
</dbReference>
<organism evidence="9 10">
    <name type="scientific">Acer yangbiense</name>
    <dbReference type="NCBI Taxonomy" id="1000413"/>
    <lineage>
        <taxon>Eukaryota</taxon>
        <taxon>Viridiplantae</taxon>
        <taxon>Streptophyta</taxon>
        <taxon>Embryophyta</taxon>
        <taxon>Tracheophyta</taxon>
        <taxon>Spermatophyta</taxon>
        <taxon>Magnoliopsida</taxon>
        <taxon>eudicotyledons</taxon>
        <taxon>Gunneridae</taxon>
        <taxon>Pentapetalae</taxon>
        <taxon>rosids</taxon>
        <taxon>malvids</taxon>
        <taxon>Sapindales</taxon>
        <taxon>Sapindaceae</taxon>
        <taxon>Hippocastanoideae</taxon>
        <taxon>Acereae</taxon>
        <taxon>Acer</taxon>
    </lineage>
</organism>
<comment type="caution">
    <text evidence="9">The sequence shown here is derived from an EMBL/GenBank/DDBJ whole genome shotgun (WGS) entry which is preliminary data.</text>
</comment>
<dbReference type="CDD" id="cd02440">
    <property type="entry name" value="AdoMet_MTases"/>
    <property type="match status" value="1"/>
</dbReference>
<keyword evidence="5" id="KW-0949">S-adenosyl-L-methionine</keyword>
<evidence type="ECO:0000256" key="6">
    <source>
        <dbReference type="ARBA" id="ARBA00022694"/>
    </source>
</evidence>
<dbReference type="Gene3D" id="3.40.50.150">
    <property type="entry name" value="Vaccinia Virus protein VP39"/>
    <property type="match status" value="1"/>
</dbReference>
<accession>A0A5C7GP37</accession>
<dbReference type="InterPro" id="IPR030382">
    <property type="entry name" value="MeTrfase_TRM5/TYW2"/>
</dbReference>
<dbReference type="FunFam" id="3.40.50.150:FF:000131">
    <property type="entry name" value="tRNA wybutosine-synthesizing protein 2/3/4"/>
    <property type="match status" value="1"/>
</dbReference>
<keyword evidence="3" id="KW-0489">Methyltransferase</keyword>
<dbReference type="GO" id="GO:0008175">
    <property type="term" value="F:tRNA methyltransferase activity"/>
    <property type="evidence" value="ECO:0007669"/>
    <property type="project" value="TreeGrafter"/>
</dbReference>
<dbReference type="GO" id="GO:0102522">
    <property type="term" value="F:tRNA 4-demethylwyosine alpha-amino-alpha-carboxypropyltransferase activity"/>
    <property type="evidence" value="ECO:0007669"/>
    <property type="project" value="UniProtKB-EC"/>
</dbReference>
<dbReference type="AlphaFoldDB" id="A0A5C7GP37"/>
<dbReference type="GO" id="GO:0005737">
    <property type="term" value="C:cytoplasm"/>
    <property type="evidence" value="ECO:0007669"/>
    <property type="project" value="TreeGrafter"/>
</dbReference>
<evidence type="ECO:0000313" key="10">
    <source>
        <dbReference type="Proteomes" id="UP000323000"/>
    </source>
</evidence>
<dbReference type="GO" id="GO:0030488">
    <property type="term" value="P:tRNA methylation"/>
    <property type="evidence" value="ECO:0007669"/>
    <property type="project" value="TreeGrafter"/>
</dbReference>
<sequence length="275" mass="30885">MSFASSDGNDLGIYIVVLPVTAFKDPAWDSIGDELWPIIAKSLNTSRLAHQGHVAPTGTRDSTLEILVRDNGCVNHCENGILYSFNATKYMFSWGNLSEKLRMARLDCTDEVIVDLFSGIGYFVLTFLVRAKAKLIYACEWNPHAVEALKYNLQANSVSDRCIVLEGDNRITAPKVCSRELPIESVLVSFLQVRIAGLLLLRALRIEGRMLHMHGNVKDSGEGLWTDHISKSISEIAISDGHCWEVTVEHVERVKWYAPHIHHLVADVKFRQIKK</sequence>
<dbReference type="Proteomes" id="UP000323000">
    <property type="component" value="Unassembled WGS sequence"/>
</dbReference>
<name>A0A5C7GP37_9ROSI</name>
<feature type="domain" description="SAM-dependent methyltransferase TRM5/TYW2-type" evidence="8">
    <location>
        <begin position="8"/>
        <end position="272"/>
    </location>
</feature>
<evidence type="ECO:0000259" key="8">
    <source>
        <dbReference type="PROSITE" id="PS51684"/>
    </source>
</evidence>
<dbReference type="InterPro" id="IPR056743">
    <property type="entry name" value="TRM5-TYW2-like_MTfase"/>
</dbReference>
<dbReference type="Pfam" id="PF02475">
    <property type="entry name" value="TRM5-TYW2_MTfase"/>
    <property type="match status" value="1"/>
</dbReference>
<evidence type="ECO:0000256" key="1">
    <source>
        <dbReference type="ARBA" id="ARBA00004797"/>
    </source>
</evidence>
<keyword evidence="6" id="KW-0819">tRNA processing</keyword>
<dbReference type="EC" id="2.5.1.114" evidence="2"/>
<proteinExistence type="predicted"/>
<evidence type="ECO:0000256" key="4">
    <source>
        <dbReference type="ARBA" id="ARBA00022679"/>
    </source>
</evidence>
<dbReference type="OrthoDB" id="263283at2759"/>
<keyword evidence="4" id="KW-0808">Transferase</keyword>
<dbReference type="EMBL" id="VAHF01000190">
    <property type="protein sequence ID" value="TXG46378.1"/>
    <property type="molecule type" value="Genomic_DNA"/>
</dbReference>
<gene>
    <name evidence="9" type="ORF">EZV62_028127</name>
</gene>
<evidence type="ECO:0000256" key="2">
    <source>
        <dbReference type="ARBA" id="ARBA00012265"/>
    </source>
</evidence>
<keyword evidence="10" id="KW-1185">Reference proteome</keyword>
<evidence type="ECO:0000256" key="3">
    <source>
        <dbReference type="ARBA" id="ARBA00022603"/>
    </source>
</evidence>
<evidence type="ECO:0000256" key="7">
    <source>
        <dbReference type="ARBA" id="ARBA00049400"/>
    </source>
</evidence>
<dbReference type="PROSITE" id="PS51684">
    <property type="entry name" value="SAM_MT_TRM5_TYW2"/>
    <property type="match status" value="1"/>
</dbReference>
<dbReference type="GO" id="GO:0031591">
    <property type="term" value="P:wybutosine biosynthetic process"/>
    <property type="evidence" value="ECO:0007669"/>
    <property type="project" value="TreeGrafter"/>
</dbReference>
<dbReference type="PANTHER" id="PTHR23245:SF25">
    <property type="entry name" value="TRNA WYBUTOSINE-SYNTHESIZING PROTEIN 2 HOMOLOG"/>
    <property type="match status" value="1"/>
</dbReference>
<dbReference type="SUPFAM" id="SSF53335">
    <property type="entry name" value="S-adenosyl-L-methionine-dependent methyltransferases"/>
    <property type="match status" value="1"/>
</dbReference>
<comment type="catalytic activity">
    <reaction evidence="7">
        <text>4-demethylwyosine(37) in tRNA(Phe) + S-adenosyl-L-methionine = 4-demethyl-7-[(3S)-3-amino-3-carboxypropyl]wyosine(37) in tRNA(Phe) + S-methyl-5'-thioadenosine + H(+)</text>
        <dbReference type="Rhea" id="RHEA:36355"/>
        <dbReference type="Rhea" id="RHEA-COMP:10164"/>
        <dbReference type="Rhea" id="RHEA-COMP:10378"/>
        <dbReference type="ChEBI" id="CHEBI:15378"/>
        <dbReference type="ChEBI" id="CHEBI:17509"/>
        <dbReference type="ChEBI" id="CHEBI:59789"/>
        <dbReference type="ChEBI" id="CHEBI:64315"/>
        <dbReference type="ChEBI" id="CHEBI:73550"/>
        <dbReference type="EC" id="2.5.1.114"/>
    </reaction>
</comment>
<reference evidence="10" key="1">
    <citation type="journal article" date="2019" name="Gigascience">
        <title>De novo genome assembly of the endangered Acer yangbiense, a plant species with extremely small populations endemic to Yunnan Province, China.</title>
        <authorList>
            <person name="Yang J."/>
            <person name="Wariss H.M."/>
            <person name="Tao L."/>
            <person name="Zhang R."/>
            <person name="Yun Q."/>
            <person name="Hollingsworth P."/>
            <person name="Dao Z."/>
            <person name="Luo G."/>
            <person name="Guo H."/>
            <person name="Ma Y."/>
            <person name="Sun W."/>
        </authorList>
    </citation>
    <scope>NUCLEOTIDE SEQUENCE [LARGE SCALE GENOMIC DNA]</scope>
    <source>
        <strain evidence="10">cv. Malutang</strain>
    </source>
</reference>
<evidence type="ECO:0000256" key="5">
    <source>
        <dbReference type="ARBA" id="ARBA00022691"/>
    </source>
</evidence>
<comment type="pathway">
    <text evidence="1">tRNA modification; wybutosine-tRNA(Phe) biosynthesis.</text>
</comment>
<evidence type="ECO:0000313" key="9">
    <source>
        <dbReference type="EMBL" id="TXG46378.1"/>
    </source>
</evidence>